<gene>
    <name evidence="2" type="ORF">RF55_11264</name>
</gene>
<comment type="caution">
    <text evidence="2">The sequence shown here is derived from an EMBL/GenBank/DDBJ whole genome shotgun (WGS) entry which is preliminary data.</text>
</comment>
<dbReference type="PaxDb" id="67767-A0A0J7KFF0"/>
<dbReference type="CDD" id="cd10442">
    <property type="entry name" value="GIY-YIG_PLEs"/>
    <property type="match status" value="1"/>
</dbReference>
<sequence>MLFFNVPYVPMVSERFNHIIGNLDMKISYTGTNKLNKFIKVHKDSLPKNAHNNVVYKISCGDCDASYVGQTKRSLKTRIGEHRNHITRNTIQRSVITDHRLLDHEFLWDDVEILDEEPFLSKRLVSEMIFIKRQVNSLNLQSGTENLDHVYTPTIEKMIKL</sequence>
<dbReference type="Proteomes" id="UP000036403">
    <property type="component" value="Unassembled WGS sequence"/>
</dbReference>
<evidence type="ECO:0000313" key="2">
    <source>
        <dbReference type="EMBL" id="KMQ89133.1"/>
    </source>
</evidence>
<dbReference type="PANTHER" id="PTHR21301">
    <property type="entry name" value="REVERSE TRANSCRIPTASE"/>
    <property type="match status" value="1"/>
</dbReference>
<dbReference type="STRING" id="67767.A0A0J7KFF0"/>
<evidence type="ECO:0000259" key="1">
    <source>
        <dbReference type="PROSITE" id="PS50164"/>
    </source>
</evidence>
<dbReference type="AlphaFoldDB" id="A0A0J7KFF0"/>
<dbReference type="PANTHER" id="PTHR21301:SF10">
    <property type="entry name" value="REVERSE TRANSCRIPTASE DOMAIN-CONTAINING PROTEIN"/>
    <property type="match status" value="1"/>
</dbReference>
<dbReference type="PROSITE" id="PS50164">
    <property type="entry name" value="GIY_YIG"/>
    <property type="match status" value="1"/>
</dbReference>
<dbReference type="OrthoDB" id="10057701at2759"/>
<dbReference type="Gene3D" id="3.40.1440.10">
    <property type="entry name" value="GIY-YIG endonuclease"/>
    <property type="match status" value="1"/>
</dbReference>
<accession>A0A0J7KFF0</accession>
<evidence type="ECO:0000313" key="3">
    <source>
        <dbReference type="Proteomes" id="UP000036403"/>
    </source>
</evidence>
<dbReference type="EMBL" id="LBMM01008115">
    <property type="protein sequence ID" value="KMQ89133.1"/>
    <property type="molecule type" value="Genomic_DNA"/>
</dbReference>
<dbReference type="SUPFAM" id="SSF82771">
    <property type="entry name" value="GIY-YIG endonuclease"/>
    <property type="match status" value="1"/>
</dbReference>
<dbReference type="InterPro" id="IPR000305">
    <property type="entry name" value="GIY-YIG_endonuc"/>
</dbReference>
<keyword evidence="3" id="KW-1185">Reference proteome</keyword>
<dbReference type="InterPro" id="IPR035901">
    <property type="entry name" value="GIY-YIG_endonuc_sf"/>
</dbReference>
<name>A0A0J7KFF0_LASNI</name>
<reference evidence="2 3" key="1">
    <citation type="submission" date="2015-04" db="EMBL/GenBank/DDBJ databases">
        <title>Lasius niger genome sequencing.</title>
        <authorList>
            <person name="Konorov E.A."/>
            <person name="Nikitin M.A."/>
            <person name="Kirill M.V."/>
            <person name="Chang P."/>
        </authorList>
    </citation>
    <scope>NUCLEOTIDE SEQUENCE [LARGE SCALE GENOMIC DNA]</scope>
    <source>
        <tissue evidence="2">Whole</tissue>
    </source>
</reference>
<proteinExistence type="predicted"/>
<protein>
    <recommendedName>
        <fullName evidence="1">GIY-YIG domain-containing protein</fullName>
    </recommendedName>
</protein>
<organism evidence="2 3">
    <name type="scientific">Lasius niger</name>
    <name type="common">Black garden ant</name>
    <dbReference type="NCBI Taxonomy" id="67767"/>
    <lineage>
        <taxon>Eukaryota</taxon>
        <taxon>Metazoa</taxon>
        <taxon>Ecdysozoa</taxon>
        <taxon>Arthropoda</taxon>
        <taxon>Hexapoda</taxon>
        <taxon>Insecta</taxon>
        <taxon>Pterygota</taxon>
        <taxon>Neoptera</taxon>
        <taxon>Endopterygota</taxon>
        <taxon>Hymenoptera</taxon>
        <taxon>Apocrita</taxon>
        <taxon>Aculeata</taxon>
        <taxon>Formicoidea</taxon>
        <taxon>Formicidae</taxon>
        <taxon>Formicinae</taxon>
        <taxon>Lasius</taxon>
        <taxon>Lasius</taxon>
    </lineage>
</organism>
<feature type="domain" description="GIY-YIG" evidence="1">
    <location>
        <begin position="51"/>
        <end position="132"/>
    </location>
</feature>